<comment type="caution">
    <text evidence="6">The sequence shown here is derived from an EMBL/GenBank/DDBJ whole genome shotgun (WGS) entry which is preliminary data.</text>
</comment>
<dbReference type="AlphaFoldDB" id="A0A9X3ITU8"/>
<dbReference type="Proteomes" id="UP001150830">
    <property type="component" value="Unassembled WGS sequence"/>
</dbReference>
<feature type="compositionally biased region" description="Basic and acidic residues" evidence="2">
    <location>
        <begin position="15"/>
        <end position="26"/>
    </location>
</feature>
<sequence>MNDRSDLSATQVEVSDIHPESSRELTDEGDDGHTSSGGPRPQRLEKRAFARFQRWNLEMLPLLDQLATRHQDSSWLRFDRAFPFAYCEAFSGQQALADVLVMANLTAEKPVAIRFDSDLAASAGQSVSFRLYSAAQQPALSDVIPVLENLGLRVLTEHPYRIETRRQQVFWVSEVRVQLALLPVDQKGLWERLQTLFARVWYGDAENDRFNRLALVAGLDWREITLLRACARYIKQIRFGFSQTYLADVLFRHPHITAALLAFFRARFEPGNQDNEQAAYDVVERHLETVASLDEDRILRRFLQVMVATTRTNAWRQDEAGELRNFWAFRIRGADLPDLPKPCPAYETFVYSPSMEGVHLRAGKVARGGVRWSDRPEDYRTEVLGLVKAQQVKNSVIVPVGAKGGFVCKQLPEEASREEIQAEAIRCYQTFIRGLLDLTDNLVEGQVVHPPMTRRHDADDVYLVVAADKGTASFSDIANAIAAEYGYWLGDAFASGGSHGYDHKGMGITARGAWESVRRHCRELGMNAELDSLSAIAIGDMSGDVFGNGMLLAPRLRLLAAFNHQHIFVDPEPDVAAAFAERQRLFALPRSTWMDYRPEVISEGGGVFARNARWIPVSAAMQRRFGISVERITPNELIRVLLMAEVDLIWNGGIGTWVKASRENHADVGDKANDAVRINANELRARMIGEGGNLGFTQLARIEFSLRGGACYTDFIDNAAGVDCSDHEVNIKVLLDEQVKQARLSVEDRNRLLQEMTADVAALVLASNYRQAQAVELALVQSRDQGEEFAGYQRFLQQQGLLDPALEYLPDDEALVARRDTGMVLSRPELAVLLSYAKIELKQALLRSPVSRHPVFADAVASMLPAVLLKRFPDALEQHPLRRELVATAMANDLVNRAGITFAWRLRNLCGHDLGEIAAAWRVACRLFDIDRHWQAIEALDDQVAAPVRKAMMQAVMQLMERSTLWLLRYAPTVDALAALSDRGALATEWLVSPDVLSSLIPDSRWRPQFEQWQNAGVPVTTALFAAAAESLYWLLDIVDISHGREGGLEPVARVYFALGTTLELTWLDEQLRKVTGGGRWQTLAIKGYRRELDARLREITQAALAETGGDAAEVGAWLQQQGLTLARWRQTLADLQAAGQGDCALFSVALAVLGEFCTPSVLNPV</sequence>
<dbReference type="InterPro" id="IPR049056">
    <property type="entry name" value="NAD_Glu_DH_HM3"/>
</dbReference>
<dbReference type="EMBL" id="JAPNOA010000056">
    <property type="protein sequence ID" value="MCY0966695.1"/>
    <property type="molecule type" value="Genomic_DNA"/>
</dbReference>
<dbReference type="GO" id="GO:0004352">
    <property type="term" value="F:glutamate dehydrogenase (NAD+) activity"/>
    <property type="evidence" value="ECO:0007669"/>
    <property type="project" value="InterPro"/>
</dbReference>
<dbReference type="RefSeq" id="WP_283174894.1">
    <property type="nucleotide sequence ID" value="NZ_JAPNOA010000056.1"/>
</dbReference>
<reference evidence="6" key="1">
    <citation type="submission" date="2022-11" db="EMBL/GenBank/DDBJ databases">
        <title>Parathalassolutuus dongxingensis gen. nov., sp. nov., a novel member of family Oceanospirillaceae isolated from a coastal shrimp pond in Guangxi, China.</title>
        <authorList>
            <person name="Chen H."/>
        </authorList>
    </citation>
    <scope>NUCLEOTIDE SEQUENCE</scope>
    <source>
        <strain evidence="6">G-43</strain>
    </source>
</reference>
<proteinExistence type="predicted"/>
<name>A0A9X3ITU8_9GAMM</name>
<gene>
    <name evidence="6" type="ORF">OUO13_16045</name>
</gene>
<dbReference type="InterPro" id="IPR048381">
    <property type="entry name" value="GDH_C"/>
</dbReference>
<feature type="domain" description="NAD-glutamate dehydrogenase ACT3" evidence="5">
    <location>
        <begin position="115"/>
        <end position="179"/>
    </location>
</feature>
<dbReference type="InterPro" id="IPR036291">
    <property type="entry name" value="NAD(P)-bd_dom_sf"/>
</dbReference>
<evidence type="ECO:0000256" key="2">
    <source>
        <dbReference type="SAM" id="MobiDB-lite"/>
    </source>
</evidence>
<feature type="region of interest" description="Disordered" evidence="2">
    <location>
        <begin position="1"/>
        <end position="43"/>
    </location>
</feature>
<dbReference type="PANTHER" id="PTHR43403">
    <property type="entry name" value="NAD-SPECIFIC GLUTAMATE DEHYDROGENASE"/>
    <property type="match status" value="1"/>
</dbReference>
<feature type="domain" description="NAD-glutamate dehydrogenase catalytic" evidence="3">
    <location>
        <begin position="283"/>
        <end position="777"/>
    </location>
</feature>
<keyword evidence="7" id="KW-1185">Reference proteome</keyword>
<dbReference type="Pfam" id="PF05088">
    <property type="entry name" value="Bac_GDH_CD"/>
    <property type="match status" value="1"/>
</dbReference>
<evidence type="ECO:0000259" key="5">
    <source>
        <dbReference type="Pfam" id="PF21077"/>
    </source>
</evidence>
<dbReference type="GO" id="GO:0006538">
    <property type="term" value="P:L-glutamate catabolic process"/>
    <property type="evidence" value="ECO:0007669"/>
    <property type="project" value="InterPro"/>
</dbReference>
<evidence type="ECO:0000259" key="4">
    <source>
        <dbReference type="Pfam" id="PF21074"/>
    </source>
</evidence>
<evidence type="ECO:0000256" key="1">
    <source>
        <dbReference type="ARBA" id="ARBA00023002"/>
    </source>
</evidence>
<dbReference type="GO" id="GO:0004069">
    <property type="term" value="F:L-aspartate:2-oxoglutarate aminotransferase activity"/>
    <property type="evidence" value="ECO:0007669"/>
    <property type="project" value="InterPro"/>
</dbReference>
<dbReference type="InterPro" id="IPR028971">
    <property type="entry name" value="NAD-GDH_cat"/>
</dbReference>
<dbReference type="InterPro" id="IPR046346">
    <property type="entry name" value="Aminoacid_DH-like_N_sf"/>
</dbReference>
<feature type="domain" description="NAD-specific glutamate dehydrogenase C-terminal" evidence="4">
    <location>
        <begin position="823"/>
        <end position="1154"/>
    </location>
</feature>
<dbReference type="Pfam" id="PF21074">
    <property type="entry name" value="GDH_C"/>
    <property type="match status" value="1"/>
</dbReference>
<dbReference type="Pfam" id="PF21077">
    <property type="entry name" value="GDH_ACT3"/>
    <property type="match status" value="1"/>
</dbReference>
<evidence type="ECO:0000313" key="7">
    <source>
        <dbReference type="Proteomes" id="UP001150830"/>
    </source>
</evidence>
<dbReference type="PANTHER" id="PTHR43403:SF1">
    <property type="entry name" value="NAD-SPECIFIC GLUTAMATE DEHYDROGENASE"/>
    <property type="match status" value="1"/>
</dbReference>
<dbReference type="Pfam" id="PF21078">
    <property type="entry name" value="GDH_HM3"/>
    <property type="match status" value="1"/>
</dbReference>
<dbReference type="InterPro" id="IPR007780">
    <property type="entry name" value="NAD_Glu_DH_bac"/>
</dbReference>
<protein>
    <submittedName>
        <fullName evidence="6">NAD-glutamate dehydrogenase</fullName>
    </submittedName>
</protein>
<accession>A0A9X3ITU8</accession>
<keyword evidence="1" id="KW-0560">Oxidoreductase</keyword>
<dbReference type="SUPFAM" id="SSF53223">
    <property type="entry name" value="Aminoacid dehydrogenase-like, N-terminal domain"/>
    <property type="match status" value="1"/>
</dbReference>
<evidence type="ECO:0000259" key="3">
    <source>
        <dbReference type="Pfam" id="PF05088"/>
    </source>
</evidence>
<dbReference type="InterPro" id="IPR049064">
    <property type="entry name" value="NAD_Glu_DH_ACT3"/>
</dbReference>
<organism evidence="6 7">
    <name type="scientific">Parathalassolituus penaei</name>
    <dbReference type="NCBI Taxonomy" id="2997323"/>
    <lineage>
        <taxon>Bacteria</taxon>
        <taxon>Pseudomonadati</taxon>
        <taxon>Pseudomonadota</taxon>
        <taxon>Gammaproteobacteria</taxon>
        <taxon>Oceanospirillales</taxon>
        <taxon>Oceanospirillaceae</taxon>
        <taxon>Parathalassolituus</taxon>
    </lineage>
</organism>
<dbReference type="SUPFAM" id="SSF51735">
    <property type="entry name" value="NAD(P)-binding Rossmann-fold domains"/>
    <property type="match status" value="1"/>
</dbReference>
<evidence type="ECO:0000313" key="6">
    <source>
        <dbReference type="EMBL" id="MCY0966695.1"/>
    </source>
</evidence>